<proteinExistence type="predicted"/>
<organism evidence="1 2">
    <name type="scientific">Clonostachys rosea f. rosea IK726</name>
    <dbReference type="NCBI Taxonomy" id="1349383"/>
    <lineage>
        <taxon>Eukaryota</taxon>
        <taxon>Fungi</taxon>
        <taxon>Dikarya</taxon>
        <taxon>Ascomycota</taxon>
        <taxon>Pezizomycotina</taxon>
        <taxon>Sordariomycetes</taxon>
        <taxon>Hypocreomycetidae</taxon>
        <taxon>Hypocreales</taxon>
        <taxon>Bionectriaceae</taxon>
        <taxon>Clonostachys</taxon>
    </lineage>
</organism>
<reference evidence="1" key="1">
    <citation type="submission" date="2020-04" db="EMBL/GenBank/DDBJ databases">
        <authorList>
            <person name="Broberg M."/>
        </authorList>
    </citation>
    <scope>NUCLEOTIDE SEQUENCE</scope>
</reference>
<sequence>MSSSRWTAPHSPERARKFGRVASIFRRRYDKSRATGDLKTRIILRYMALNLTSDEDPRKADRYAALALEYSQKHAETKSLVDLETIIWHRQKALKLTLPGDPQYEIYLWRLVEELRMKYDATGGVSDLDMVLESRKHLIDLAPGVGFKRQINLKLLGTEYGYRYGKTKSLLDFEEAVRHYKSAIELNPNDILLVPGISEDLSAIFDKRYKESNEEEYLDVSITYGEMAVNSTPEGKIRKVWRLHDLGYKYYSKFSISHSLLDIEQAINYTRQALALAPETSHERRFRLFRSLGSCFEAKCLETHSVDDLLASIQYKECAFALGSHHREGRQRLCKFIGGDFTTLYQMTMHLPYLETGIQKLNHFVNEVLVDNPMEILECLAKLAYAYEVRHRRTGEKADLDTLIQQCRRTLDAIPCGDPSRLNHLASLASRYQYWYFQTGALSTINFAIQLLDESISICPQGDAKRSQHHHSIAINYRHRYLRTNELDDLNRAIQYCTDGLCLTQEGRKDRPGLLRSLADFHLLRHERSESIVDFETAVQFYHQALDSTPIDDPLRGLRLRSLGAIYTEKYVISKSDADFDAATQYLETSLGNQFHDQRSVSSTLSAFYDCYMRKYQVTKALEDLNAAIHFWEQMFHHSSQYPYTNSVSEATGPAYALWIRYYRHMGEEVDRQAAINNFRLVLDSDRASVRDKRLAGELLLFAHAKDGEWTSAYQTARKTVHLLSSLAHHALDNHDKQYFLADEMSPLASDAAALAIMAGEDVYEAIELLELGRGVIMNALNARRLDLSSLREECPSLAQEFVTLRDQLYALHQSPLENIDQRHEISNKFEQSISNIRKLKGFEHFLRPHSKSDMHAFAQRGPVVIVNASSYRCDAFIIDQASMYTVPLPQLRLSGIKERITKLQHLNSDLLEWLWDTIAIHVLNKLGFSQKPQDDDMPRIWWVLTGPLSKFPIHAAGYHKQNSAQTVLDRVISSYGSSFAMLIYGGDQVDKPQETGKAVIVGTKDLFYVTEEIEKVTDICSSMKLGIVRPLPRRKDIQSAMDNCTIFHFAGHGRVNNLNPLKSHLVLEGDSLTLDDVLESNLSSHPPFLAYLSACGTGQIGKDELVDEGLHLISAFHAGGFQNVIGTLWVVDDRICMDVATETYKWIAQNQMRSRSVSEGLHRTVKNLRDRWILANTEDRGDTLKGTGRAQKVSLKSRDMIPVETDSPLLWVPFVHYGV</sequence>
<reference evidence="1" key="2">
    <citation type="submission" date="2021-10" db="EMBL/GenBank/DDBJ databases">
        <authorList>
            <person name="Piombo E."/>
        </authorList>
    </citation>
    <scope>NUCLEOTIDE SEQUENCE</scope>
</reference>
<accession>A0ACA9UJU4</accession>
<name>A0ACA9UJU4_BIOOC</name>
<gene>
    <name evidence="1" type="ORF">CRV2_00015055</name>
</gene>
<protein>
    <submittedName>
        <fullName evidence="1">Uncharacterized protein</fullName>
    </submittedName>
</protein>
<evidence type="ECO:0000313" key="1">
    <source>
        <dbReference type="EMBL" id="CAG9953685.1"/>
    </source>
</evidence>
<comment type="caution">
    <text evidence="1">The sequence shown here is derived from an EMBL/GenBank/DDBJ whole genome shotgun (WGS) entry which is preliminary data.</text>
</comment>
<dbReference type="EMBL" id="CADEHS020000533">
    <property type="protein sequence ID" value="CAG9953685.1"/>
    <property type="molecule type" value="Genomic_DNA"/>
</dbReference>
<dbReference type="Proteomes" id="UP000836387">
    <property type="component" value="Unassembled WGS sequence"/>
</dbReference>
<keyword evidence="2" id="KW-1185">Reference proteome</keyword>
<evidence type="ECO:0000313" key="2">
    <source>
        <dbReference type="Proteomes" id="UP000836387"/>
    </source>
</evidence>